<name>A0A2H3BG11_9AGAR</name>
<evidence type="ECO:0000313" key="2">
    <source>
        <dbReference type="Proteomes" id="UP000218334"/>
    </source>
</evidence>
<gene>
    <name evidence="1" type="ORF">ARMSODRAFT_980415</name>
</gene>
<dbReference type="AlphaFoldDB" id="A0A2H3BG11"/>
<accession>A0A2H3BG11</accession>
<sequence length="218" mass="25101">MEPQSTYFESDSIRLQERKKRLHIARRIDNYRCDFLLKNLNDYMQAVSNGTEEAWWNDFLQRYIACYPDSVLNERLYGTPLQRWSVQSLKQQLETWMNYHGSQPALEDGSHALGRHLYATLVRSQGSLDQYEQVSDGKNTNISNDFADFINATSTDVETGCWGGLDTDGMGRGPDEHAKEQIGLLARLEKEKEELHHMAIEAWAIDIYLKKGDVVSGY</sequence>
<protein>
    <submittedName>
        <fullName evidence="1">Uncharacterized protein</fullName>
    </submittedName>
</protein>
<reference evidence="2" key="1">
    <citation type="journal article" date="2017" name="Nat. Ecol. Evol.">
        <title>Genome expansion and lineage-specific genetic innovations in the forest pathogenic fungi Armillaria.</title>
        <authorList>
            <person name="Sipos G."/>
            <person name="Prasanna A.N."/>
            <person name="Walter M.C."/>
            <person name="O'Connor E."/>
            <person name="Balint B."/>
            <person name="Krizsan K."/>
            <person name="Kiss B."/>
            <person name="Hess J."/>
            <person name="Varga T."/>
            <person name="Slot J."/>
            <person name="Riley R."/>
            <person name="Boka B."/>
            <person name="Rigling D."/>
            <person name="Barry K."/>
            <person name="Lee J."/>
            <person name="Mihaltcheva S."/>
            <person name="LaButti K."/>
            <person name="Lipzen A."/>
            <person name="Waldron R."/>
            <person name="Moloney N.M."/>
            <person name="Sperisen C."/>
            <person name="Kredics L."/>
            <person name="Vagvoelgyi C."/>
            <person name="Patrignani A."/>
            <person name="Fitzpatrick D."/>
            <person name="Nagy I."/>
            <person name="Doyle S."/>
            <person name="Anderson J.B."/>
            <person name="Grigoriev I.V."/>
            <person name="Gueldener U."/>
            <person name="Muensterkoetter M."/>
            <person name="Nagy L.G."/>
        </authorList>
    </citation>
    <scope>NUCLEOTIDE SEQUENCE [LARGE SCALE GENOMIC DNA]</scope>
    <source>
        <strain evidence="2">28-4</strain>
    </source>
</reference>
<evidence type="ECO:0000313" key="1">
    <source>
        <dbReference type="EMBL" id="PBK62773.1"/>
    </source>
</evidence>
<dbReference type="Proteomes" id="UP000218334">
    <property type="component" value="Unassembled WGS sequence"/>
</dbReference>
<keyword evidence="2" id="KW-1185">Reference proteome</keyword>
<proteinExistence type="predicted"/>
<dbReference type="EMBL" id="KZ293463">
    <property type="protein sequence ID" value="PBK62773.1"/>
    <property type="molecule type" value="Genomic_DNA"/>
</dbReference>
<organism evidence="1 2">
    <name type="scientific">Armillaria solidipes</name>
    <dbReference type="NCBI Taxonomy" id="1076256"/>
    <lineage>
        <taxon>Eukaryota</taxon>
        <taxon>Fungi</taxon>
        <taxon>Dikarya</taxon>
        <taxon>Basidiomycota</taxon>
        <taxon>Agaricomycotina</taxon>
        <taxon>Agaricomycetes</taxon>
        <taxon>Agaricomycetidae</taxon>
        <taxon>Agaricales</taxon>
        <taxon>Marasmiineae</taxon>
        <taxon>Physalacriaceae</taxon>
        <taxon>Armillaria</taxon>
    </lineage>
</organism>